<sequence>MAGPSLANGFRTWLRSLHASSRARYLAVAAFVSLALIYFSLYTSSKSLESWHNVDLPGSIEHGELMNGKHPIDDLILSARAQYYRTLNRRSYNVQDAAKKYRARRGRHPPPGFDEWFEYAKSKDAVIVEEFFDRIYHDLTPFWAIDPKVLRFQANAYDFVISVRRGNATFKTDTKKRVPWIQLWHGLIAELQHRLPDVDVPVNMMDESRVVVPWEEMEEYMRKAELKRFEMDPVEVISNFTGLTAFDADKSELDMHYDPQFHGGQYWELAKIGCHPNSTSRNEPAWTPLEEPTLLPRGQPQNSVHGFVGNWTLAKQICDKPYLRGLHGSFIEPVSVSTTHQLIPMFGGSKLPVNNEILLPPATYLNADPLYSGGKKHGSDWSSKKEKVYWRGVASGGRNRAENWIHFQRHRFVQMMNGTRVLQAEQTRIRGETFDLPRWDDFNIKAIRNGYLGDWVSEISDVSFIDLLCFPHTDGRNCPYTDPYFSTQDGVPMEKMYKHKYLPDIDGNSFSGRYRAFLKSTSVPIKATIYEEWHDDRLFPWVHFIPMDNTFIDIYGILDYFMGFNGLGSHDDVAKQIADDGRSWAEKTLRREDMGIYTYRLLLEWARLCDDNRVSMGWVEDLLGAP</sequence>
<dbReference type="InterPro" id="IPR006598">
    <property type="entry name" value="CAP10"/>
</dbReference>
<feature type="transmembrane region" description="Helical" evidence="1">
    <location>
        <begin position="25"/>
        <end position="43"/>
    </location>
</feature>
<gene>
    <name evidence="3" type="ORF">PV09_04287</name>
</gene>
<evidence type="ECO:0000259" key="2">
    <source>
        <dbReference type="SMART" id="SM00672"/>
    </source>
</evidence>
<feature type="domain" description="Glycosyl transferase CAP10" evidence="2">
    <location>
        <begin position="313"/>
        <end position="612"/>
    </location>
</feature>
<dbReference type="PANTHER" id="PTHR12203:SF22">
    <property type="entry name" value="CAPSULE ASSOCIATED PROTEIN"/>
    <property type="match status" value="1"/>
</dbReference>
<keyword evidence="1" id="KW-0472">Membrane</keyword>
<keyword evidence="1" id="KW-1133">Transmembrane helix</keyword>
<accession>A0A0D2ACF1</accession>
<keyword evidence="4" id="KW-1185">Reference proteome</keyword>
<dbReference type="HOGENOM" id="CLU_005027_4_2_1"/>
<dbReference type="AlphaFoldDB" id="A0A0D2ACF1"/>
<dbReference type="EMBL" id="KN847540">
    <property type="protein sequence ID" value="KIW04533.1"/>
    <property type="molecule type" value="Genomic_DNA"/>
</dbReference>
<proteinExistence type="predicted"/>
<dbReference type="SMART" id="SM00672">
    <property type="entry name" value="CAP10"/>
    <property type="match status" value="1"/>
</dbReference>
<dbReference type="Proteomes" id="UP000053259">
    <property type="component" value="Unassembled WGS sequence"/>
</dbReference>
<dbReference type="GeneID" id="27312260"/>
<dbReference type="OrthoDB" id="541052at2759"/>
<evidence type="ECO:0000256" key="1">
    <source>
        <dbReference type="SAM" id="Phobius"/>
    </source>
</evidence>
<evidence type="ECO:0000313" key="3">
    <source>
        <dbReference type="EMBL" id="KIW04533.1"/>
    </source>
</evidence>
<dbReference type="Pfam" id="PF05686">
    <property type="entry name" value="Glyco_transf_90"/>
    <property type="match status" value="1"/>
</dbReference>
<name>A0A0D2ACF1_9PEZI</name>
<dbReference type="PANTHER" id="PTHR12203">
    <property type="entry name" value="KDEL LYS-ASP-GLU-LEU CONTAINING - RELATED"/>
    <property type="match status" value="1"/>
</dbReference>
<protein>
    <recommendedName>
        <fullName evidence="2">Glycosyl transferase CAP10 domain-containing protein</fullName>
    </recommendedName>
</protein>
<evidence type="ECO:0000313" key="4">
    <source>
        <dbReference type="Proteomes" id="UP000053259"/>
    </source>
</evidence>
<keyword evidence="1" id="KW-0812">Transmembrane</keyword>
<dbReference type="VEuPathDB" id="FungiDB:PV09_04287"/>
<dbReference type="InParanoid" id="A0A0D2ACF1"/>
<dbReference type="RefSeq" id="XP_016214402.1">
    <property type="nucleotide sequence ID" value="XM_016357610.1"/>
</dbReference>
<reference evidence="3 4" key="1">
    <citation type="submission" date="2015-01" db="EMBL/GenBank/DDBJ databases">
        <title>The Genome Sequence of Ochroconis gallopava CBS43764.</title>
        <authorList>
            <consortium name="The Broad Institute Genomics Platform"/>
            <person name="Cuomo C."/>
            <person name="de Hoog S."/>
            <person name="Gorbushina A."/>
            <person name="Stielow B."/>
            <person name="Teixiera M."/>
            <person name="Abouelleil A."/>
            <person name="Chapman S.B."/>
            <person name="Priest M."/>
            <person name="Young S.K."/>
            <person name="Wortman J."/>
            <person name="Nusbaum C."/>
            <person name="Birren B."/>
        </authorList>
    </citation>
    <scope>NUCLEOTIDE SEQUENCE [LARGE SCALE GENOMIC DNA]</scope>
    <source>
        <strain evidence="3 4">CBS 43764</strain>
    </source>
</reference>
<dbReference type="InterPro" id="IPR051091">
    <property type="entry name" value="O-Glucosyltr/Glycosyltrsf_90"/>
</dbReference>
<organism evidence="3 4">
    <name type="scientific">Verruconis gallopava</name>
    <dbReference type="NCBI Taxonomy" id="253628"/>
    <lineage>
        <taxon>Eukaryota</taxon>
        <taxon>Fungi</taxon>
        <taxon>Dikarya</taxon>
        <taxon>Ascomycota</taxon>
        <taxon>Pezizomycotina</taxon>
        <taxon>Dothideomycetes</taxon>
        <taxon>Pleosporomycetidae</taxon>
        <taxon>Venturiales</taxon>
        <taxon>Sympoventuriaceae</taxon>
        <taxon>Verruconis</taxon>
    </lineage>
</organism>